<accession>A0A0E9WYI4</accession>
<protein>
    <submittedName>
        <fullName evidence="1">Uncharacterized protein</fullName>
    </submittedName>
</protein>
<dbReference type="EMBL" id="GBXM01014069">
    <property type="protein sequence ID" value="JAH94508.1"/>
    <property type="molecule type" value="Transcribed_RNA"/>
</dbReference>
<name>A0A0E9WYI4_ANGAN</name>
<dbReference type="AlphaFoldDB" id="A0A0E9WYI4"/>
<reference evidence="1" key="2">
    <citation type="journal article" date="2015" name="Fish Shellfish Immunol.">
        <title>Early steps in the European eel (Anguilla anguilla)-Vibrio vulnificus interaction in the gills: Role of the RtxA13 toxin.</title>
        <authorList>
            <person name="Callol A."/>
            <person name="Pajuelo D."/>
            <person name="Ebbesson L."/>
            <person name="Teles M."/>
            <person name="MacKenzie S."/>
            <person name="Amaro C."/>
        </authorList>
    </citation>
    <scope>NUCLEOTIDE SEQUENCE</scope>
</reference>
<organism evidence="1">
    <name type="scientific">Anguilla anguilla</name>
    <name type="common">European freshwater eel</name>
    <name type="synonym">Muraena anguilla</name>
    <dbReference type="NCBI Taxonomy" id="7936"/>
    <lineage>
        <taxon>Eukaryota</taxon>
        <taxon>Metazoa</taxon>
        <taxon>Chordata</taxon>
        <taxon>Craniata</taxon>
        <taxon>Vertebrata</taxon>
        <taxon>Euteleostomi</taxon>
        <taxon>Actinopterygii</taxon>
        <taxon>Neopterygii</taxon>
        <taxon>Teleostei</taxon>
        <taxon>Anguilliformes</taxon>
        <taxon>Anguillidae</taxon>
        <taxon>Anguilla</taxon>
    </lineage>
</organism>
<sequence length="78" mass="8817">MLSTYSSQIQSVYEKCRYRESFMFTLYVNTLKMGNPEIALLEKNGNIKLHAVLLFGFVHSAVSTSRWKGLYTAAPPPA</sequence>
<proteinExistence type="predicted"/>
<reference evidence="1" key="1">
    <citation type="submission" date="2014-11" db="EMBL/GenBank/DDBJ databases">
        <authorList>
            <person name="Amaro Gonzalez C."/>
        </authorList>
    </citation>
    <scope>NUCLEOTIDE SEQUENCE</scope>
</reference>
<evidence type="ECO:0000313" key="1">
    <source>
        <dbReference type="EMBL" id="JAH94508.1"/>
    </source>
</evidence>